<feature type="compositionally biased region" description="Basic residues" evidence="3">
    <location>
        <begin position="43"/>
        <end position="52"/>
    </location>
</feature>
<proteinExistence type="predicted"/>
<accession>F1YTG8</accession>
<dbReference type="SUPFAM" id="SSF75217">
    <property type="entry name" value="alpha/beta knot"/>
    <property type="match status" value="1"/>
</dbReference>
<dbReference type="InterPro" id="IPR013123">
    <property type="entry name" value="SpoU_subst-bd"/>
</dbReference>
<dbReference type="EMBL" id="AEUP01000023">
    <property type="protein sequence ID" value="EGE48192.1"/>
    <property type="molecule type" value="Genomic_DNA"/>
</dbReference>
<dbReference type="InterPro" id="IPR029064">
    <property type="entry name" value="Ribosomal_eL30-like_sf"/>
</dbReference>
<dbReference type="InterPro" id="IPR029028">
    <property type="entry name" value="Alpha/beta_knot_MTases"/>
</dbReference>
<dbReference type="GO" id="GO:0006396">
    <property type="term" value="P:RNA processing"/>
    <property type="evidence" value="ECO:0007669"/>
    <property type="project" value="InterPro"/>
</dbReference>
<name>F1YTG8_9PROT</name>
<dbReference type="InterPro" id="IPR029026">
    <property type="entry name" value="tRNA_m1G_MTases_N"/>
</dbReference>
<keyword evidence="2 5" id="KW-0808">Transferase</keyword>
<keyword evidence="1 5" id="KW-0489">Methyltransferase</keyword>
<dbReference type="SUPFAM" id="SSF55315">
    <property type="entry name" value="L30e-like"/>
    <property type="match status" value="1"/>
</dbReference>
<comment type="caution">
    <text evidence="5">The sequence shown here is derived from an EMBL/GenBank/DDBJ whole genome shotgun (WGS) entry which is preliminary data.</text>
</comment>
<dbReference type="AlphaFoldDB" id="F1YTG8"/>
<dbReference type="CDD" id="cd18103">
    <property type="entry name" value="SpoU-like_RlmB"/>
    <property type="match status" value="1"/>
</dbReference>
<evidence type="ECO:0000313" key="5">
    <source>
        <dbReference type="EMBL" id="EGE48192.1"/>
    </source>
</evidence>
<dbReference type="GO" id="GO:0003723">
    <property type="term" value="F:RNA binding"/>
    <property type="evidence" value="ECO:0007669"/>
    <property type="project" value="InterPro"/>
</dbReference>
<dbReference type="Gene3D" id="3.40.1280.10">
    <property type="match status" value="1"/>
</dbReference>
<evidence type="ECO:0000313" key="6">
    <source>
        <dbReference type="Proteomes" id="UP000018454"/>
    </source>
</evidence>
<dbReference type="Gene3D" id="3.30.1330.30">
    <property type="match status" value="1"/>
</dbReference>
<evidence type="ECO:0000256" key="1">
    <source>
        <dbReference type="ARBA" id="ARBA00022603"/>
    </source>
</evidence>
<organism evidence="5 6">
    <name type="scientific">Acetobacter pomorum DM001</name>
    <dbReference type="NCBI Taxonomy" id="945681"/>
    <lineage>
        <taxon>Bacteria</taxon>
        <taxon>Pseudomonadati</taxon>
        <taxon>Pseudomonadota</taxon>
        <taxon>Alphaproteobacteria</taxon>
        <taxon>Acetobacterales</taxon>
        <taxon>Acetobacteraceae</taxon>
        <taxon>Acetobacter</taxon>
    </lineage>
</organism>
<dbReference type="SMART" id="SM00967">
    <property type="entry name" value="SpoU_sub_bind"/>
    <property type="match status" value="1"/>
</dbReference>
<sequence length="318" mass="34091">MALLWRGRTFICGIGAGRRNALEGPYLLHSIITRNCVFMRQPRHGRSARRPRVSSAGGREGAPSAPAGTCWLFGTHAVAAALNNPRRVYERLLVTEENHPALEEATRSGRNVRVTPELVQRQRLDDLLGPDAVHQGVALLARILPPMPLDEALERPGPVLVLDQVTDPRNIGAILRSAAAFGAACLVVQDRNAPEETAVLAKAASGALETVPMVREVNLSRAIEQLQKAGCWTVGLDAGGTTLDGASFDGRRVALVLGAEGKGLRRLTRESCDEIAGLYMPGEMESLNVSVAAAVGLYELMRRGMPSAYQKAAAKKPT</sequence>
<dbReference type="GO" id="GO:0008173">
    <property type="term" value="F:RNA methyltransferase activity"/>
    <property type="evidence" value="ECO:0007669"/>
    <property type="project" value="InterPro"/>
</dbReference>
<dbReference type="InterPro" id="IPR001537">
    <property type="entry name" value="SpoU_MeTrfase"/>
</dbReference>
<dbReference type="GO" id="GO:0005829">
    <property type="term" value="C:cytosol"/>
    <property type="evidence" value="ECO:0007669"/>
    <property type="project" value="TreeGrafter"/>
</dbReference>
<evidence type="ECO:0000259" key="4">
    <source>
        <dbReference type="SMART" id="SM00967"/>
    </source>
</evidence>
<dbReference type="GO" id="GO:0032259">
    <property type="term" value="P:methylation"/>
    <property type="evidence" value="ECO:0007669"/>
    <property type="project" value="UniProtKB-KW"/>
</dbReference>
<dbReference type="Proteomes" id="UP000018454">
    <property type="component" value="Unassembled WGS sequence"/>
</dbReference>
<reference evidence="5 6" key="1">
    <citation type="journal article" date="2011" name="Science">
        <title>Drosophila microbiome modulates host developmental and metabolic homeostasis via insulin signaling.</title>
        <authorList>
            <person name="Shin S.C."/>
            <person name="Kim S.H."/>
            <person name="You H."/>
            <person name="Kim B."/>
            <person name="Kim A.C."/>
            <person name="Lee K.A."/>
            <person name="Yoon J.H."/>
            <person name="Ryu J.H."/>
            <person name="Lee W.J."/>
        </authorList>
    </citation>
    <scope>NUCLEOTIDE SEQUENCE [LARGE SCALE GENOMIC DNA]</scope>
    <source>
        <strain evidence="5 6">DM001</strain>
    </source>
</reference>
<evidence type="ECO:0000256" key="2">
    <source>
        <dbReference type="ARBA" id="ARBA00022679"/>
    </source>
</evidence>
<feature type="region of interest" description="Disordered" evidence="3">
    <location>
        <begin position="43"/>
        <end position="64"/>
    </location>
</feature>
<dbReference type="Pfam" id="PF00588">
    <property type="entry name" value="SpoU_methylase"/>
    <property type="match status" value="1"/>
</dbReference>
<dbReference type="Pfam" id="PF08032">
    <property type="entry name" value="SpoU_sub_bind"/>
    <property type="match status" value="1"/>
</dbReference>
<protein>
    <submittedName>
        <fullName evidence="5">23S rRNA (Guanosine-2'-O-)-methyltransferase RlmB</fullName>
    </submittedName>
</protein>
<gene>
    <name evidence="5" type="primary">rlmB</name>
    <name evidence="5" type="ORF">APO_1231</name>
</gene>
<dbReference type="PANTHER" id="PTHR46429">
    <property type="entry name" value="23S RRNA (GUANOSINE-2'-O-)-METHYLTRANSFERASE RLMB"/>
    <property type="match status" value="1"/>
</dbReference>
<dbReference type="PANTHER" id="PTHR46429:SF1">
    <property type="entry name" value="23S RRNA (GUANOSINE-2'-O-)-METHYLTRANSFERASE RLMB"/>
    <property type="match status" value="1"/>
</dbReference>
<evidence type="ECO:0000256" key="3">
    <source>
        <dbReference type="SAM" id="MobiDB-lite"/>
    </source>
</evidence>
<dbReference type="InterPro" id="IPR004441">
    <property type="entry name" value="rRNA_MeTrfase_TrmH"/>
</dbReference>
<dbReference type="NCBIfam" id="TIGR00186">
    <property type="entry name" value="rRNA_methyl_3"/>
    <property type="match status" value="1"/>
</dbReference>
<feature type="domain" description="RNA 2-O ribose methyltransferase substrate binding" evidence="4">
    <location>
        <begin position="71"/>
        <end position="147"/>
    </location>
</feature>